<protein>
    <submittedName>
        <fullName evidence="7">ABC transporter substrate-binding protein</fullName>
    </submittedName>
</protein>
<gene>
    <name evidence="7" type="ORF">ACFSYJ_06570</name>
</gene>
<dbReference type="SMART" id="SM00062">
    <property type="entry name" value="PBPb"/>
    <property type="match status" value="1"/>
</dbReference>
<dbReference type="InterPro" id="IPR018313">
    <property type="entry name" value="SBP_3_CS"/>
</dbReference>
<accession>A0ABW5G9Q3</accession>
<comment type="subcellular location">
    <subcellularLocation>
        <location evidence="1">Cell envelope</location>
    </subcellularLocation>
</comment>
<dbReference type="InterPro" id="IPR001320">
    <property type="entry name" value="Iontro_rcpt_C"/>
</dbReference>
<dbReference type="SUPFAM" id="SSF53850">
    <property type="entry name" value="Periplasmic binding protein-like II"/>
    <property type="match status" value="1"/>
</dbReference>
<dbReference type="EMBL" id="JBHUKU010000003">
    <property type="protein sequence ID" value="MFD2458251.1"/>
    <property type="molecule type" value="Genomic_DNA"/>
</dbReference>
<evidence type="ECO:0000256" key="4">
    <source>
        <dbReference type="RuleBase" id="RU003744"/>
    </source>
</evidence>
<evidence type="ECO:0000313" key="8">
    <source>
        <dbReference type="Proteomes" id="UP001597419"/>
    </source>
</evidence>
<proteinExistence type="inferred from homology"/>
<dbReference type="Gene3D" id="3.40.190.10">
    <property type="entry name" value="Periplasmic binding protein-like II"/>
    <property type="match status" value="2"/>
</dbReference>
<sequence length="299" mass="31351">MLPAFALVGLTMACGAGGSGAPDAPKGSGEPGAATEIKPAAKDDKLAALVPDSVKADGKILFGQDQSYPPNEFVENGKPVGFDVDLGTAVAQVLGLQSEFQNSDFAGIIPGVEANKYEMAISSFTIKAERLQTVDMVSYYKAGTSLGALKGNPDKLSVDDLCGKNIAVQKGTTQVEDLDAKNKKCTESGKPAINITQLQAQTDVNLALNAKRVQGELADSPVIDYAITQTSGQMERVGDPYDSLPYGIVLKKNSGDYGKAVQGAVQKLMDDGTLQKLIDKWKLNPVGVLKKSEINPAAS</sequence>
<dbReference type="InterPro" id="IPR001638">
    <property type="entry name" value="Solute-binding_3/MltF_N"/>
</dbReference>
<dbReference type="SMART" id="SM00079">
    <property type="entry name" value="PBPe"/>
    <property type="match status" value="1"/>
</dbReference>
<evidence type="ECO:0000256" key="3">
    <source>
        <dbReference type="ARBA" id="ARBA00022729"/>
    </source>
</evidence>
<evidence type="ECO:0000256" key="2">
    <source>
        <dbReference type="ARBA" id="ARBA00010333"/>
    </source>
</evidence>
<keyword evidence="3" id="KW-0732">Signal</keyword>
<organism evidence="7 8">
    <name type="scientific">Amycolatopsis samaneae</name>
    <dbReference type="NCBI Taxonomy" id="664691"/>
    <lineage>
        <taxon>Bacteria</taxon>
        <taxon>Bacillati</taxon>
        <taxon>Actinomycetota</taxon>
        <taxon>Actinomycetes</taxon>
        <taxon>Pseudonocardiales</taxon>
        <taxon>Pseudonocardiaceae</taxon>
        <taxon>Amycolatopsis</taxon>
    </lineage>
</organism>
<dbReference type="Pfam" id="PF00497">
    <property type="entry name" value="SBP_bac_3"/>
    <property type="match status" value="1"/>
</dbReference>
<name>A0ABW5G9Q3_9PSEU</name>
<dbReference type="PANTHER" id="PTHR35936:SF17">
    <property type="entry name" value="ARGININE-BINDING EXTRACELLULAR PROTEIN ARTP"/>
    <property type="match status" value="1"/>
</dbReference>
<evidence type="ECO:0000259" key="5">
    <source>
        <dbReference type="SMART" id="SM00062"/>
    </source>
</evidence>
<evidence type="ECO:0000313" key="7">
    <source>
        <dbReference type="EMBL" id="MFD2458251.1"/>
    </source>
</evidence>
<dbReference type="RefSeq" id="WP_345396178.1">
    <property type="nucleotide sequence ID" value="NZ_BAABHG010000007.1"/>
</dbReference>
<reference evidence="8" key="1">
    <citation type="journal article" date="2019" name="Int. J. Syst. Evol. Microbiol.">
        <title>The Global Catalogue of Microorganisms (GCM) 10K type strain sequencing project: providing services to taxonomists for standard genome sequencing and annotation.</title>
        <authorList>
            <consortium name="The Broad Institute Genomics Platform"/>
            <consortium name="The Broad Institute Genome Sequencing Center for Infectious Disease"/>
            <person name="Wu L."/>
            <person name="Ma J."/>
        </authorList>
    </citation>
    <scope>NUCLEOTIDE SEQUENCE [LARGE SCALE GENOMIC DNA]</scope>
    <source>
        <strain evidence="8">CGMCC 4.7643</strain>
    </source>
</reference>
<comment type="similarity">
    <text evidence="2 4">Belongs to the bacterial solute-binding protein 3 family.</text>
</comment>
<dbReference type="PROSITE" id="PS01039">
    <property type="entry name" value="SBP_BACTERIAL_3"/>
    <property type="match status" value="1"/>
</dbReference>
<feature type="domain" description="Ionotropic glutamate receptor C-terminal" evidence="6">
    <location>
        <begin position="59"/>
        <end position="284"/>
    </location>
</feature>
<dbReference type="CDD" id="cd01004">
    <property type="entry name" value="PBP2_MidA_like"/>
    <property type="match status" value="1"/>
</dbReference>
<keyword evidence="8" id="KW-1185">Reference proteome</keyword>
<evidence type="ECO:0000259" key="6">
    <source>
        <dbReference type="SMART" id="SM00079"/>
    </source>
</evidence>
<dbReference type="PANTHER" id="PTHR35936">
    <property type="entry name" value="MEMBRANE-BOUND LYTIC MUREIN TRANSGLYCOSYLASE F"/>
    <property type="match status" value="1"/>
</dbReference>
<dbReference type="Proteomes" id="UP001597419">
    <property type="component" value="Unassembled WGS sequence"/>
</dbReference>
<evidence type="ECO:0000256" key="1">
    <source>
        <dbReference type="ARBA" id="ARBA00004196"/>
    </source>
</evidence>
<feature type="domain" description="Solute-binding protein family 3/N-terminal" evidence="5">
    <location>
        <begin position="59"/>
        <end position="285"/>
    </location>
</feature>
<comment type="caution">
    <text evidence="7">The sequence shown here is derived from an EMBL/GenBank/DDBJ whole genome shotgun (WGS) entry which is preliminary data.</text>
</comment>